<dbReference type="GO" id="GO:0000976">
    <property type="term" value="F:transcription cis-regulatory region binding"/>
    <property type="evidence" value="ECO:0007669"/>
    <property type="project" value="TreeGrafter"/>
</dbReference>
<proteinExistence type="predicted"/>
<dbReference type="PROSITE" id="PS50977">
    <property type="entry name" value="HTH_TETR_2"/>
    <property type="match status" value="1"/>
</dbReference>
<dbReference type="PANTHER" id="PTHR30055">
    <property type="entry name" value="HTH-TYPE TRANSCRIPTIONAL REGULATOR RUTR"/>
    <property type="match status" value="1"/>
</dbReference>
<organism evidence="4 5">
    <name type="scientific">Arthrobacter psychrochitiniphilus</name>
    <dbReference type="NCBI Taxonomy" id="291045"/>
    <lineage>
        <taxon>Bacteria</taxon>
        <taxon>Bacillati</taxon>
        <taxon>Actinomycetota</taxon>
        <taxon>Actinomycetes</taxon>
        <taxon>Micrococcales</taxon>
        <taxon>Micrococcaceae</taxon>
        <taxon>Arthrobacter</taxon>
    </lineage>
</organism>
<name>A0A2V3DVB9_9MICC</name>
<dbReference type="GO" id="GO:0003700">
    <property type="term" value="F:DNA-binding transcription factor activity"/>
    <property type="evidence" value="ECO:0007669"/>
    <property type="project" value="TreeGrafter"/>
</dbReference>
<evidence type="ECO:0000256" key="2">
    <source>
        <dbReference type="ARBA" id="ARBA00023125"/>
    </source>
</evidence>
<dbReference type="AlphaFoldDB" id="A0A2V3DVB9"/>
<reference evidence="4 5" key="1">
    <citation type="submission" date="2018-05" db="EMBL/GenBank/DDBJ databases">
        <title>Genetic diversity of glacier-inhabiting Cryobacterium bacteria in China and description of Cryobacterium mengkeensis sp. nov. and Arthrobacter glacialis sp. nov.</title>
        <authorList>
            <person name="Liu Q."/>
            <person name="Xin Y.-H."/>
        </authorList>
    </citation>
    <scope>NUCLEOTIDE SEQUENCE [LARGE SCALE GENOMIC DNA]</scope>
    <source>
        <strain evidence="4 5">GP3</strain>
    </source>
</reference>
<dbReference type="EMBL" id="QHLZ01000001">
    <property type="protein sequence ID" value="PXA69251.1"/>
    <property type="molecule type" value="Genomic_DNA"/>
</dbReference>
<keyword evidence="3" id="KW-0804">Transcription</keyword>
<dbReference type="PANTHER" id="PTHR30055:SF234">
    <property type="entry name" value="HTH-TYPE TRANSCRIPTIONAL REGULATOR BETI"/>
    <property type="match status" value="1"/>
</dbReference>
<keyword evidence="1" id="KW-0805">Transcription regulation</keyword>
<evidence type="ECO:0000256" key="1">
    <source>
        <dbReference type="ARBA" id="ARBA00023015"/>
    </source>
</evidence>
<dbReference type="InterPro" id="IPR036271">
    <property type="entry name" value="Tet_transcr_reg_TetR-rel_C_sf"/>
</dbReference>
<dbReference type="OrthoDB" id="4867607at2"/>
<dbReference type="InterPro" id="IPR050109">
    <property type="entry name" value="HTH-type_TetR-like_transc_reg"/>
</dbReference>
<dbReference type="Pfam" id="PF17920">
    <property type="entry name" value="TetR_C_16"/>
    <property type="match status" value="1"/>
</dbReference>
<dbReference type="Proteomes" id="UP000246303">
    <property type="component" value="Unassembled WGS sequence"/>
</dbReference>
<dbReference type="Pfam" id="PF00440">
    <property type="entry name" value="TetR_N"/>
    <property type="match status" value="1"/>
</dbReference>
<dbReference type="InterPro" id="IPR041678">
    <property type="entry name" value="TetR_C_16"/>
</dbReference>
<evidence type="ECO:0000313" key="4">
    <source>
        <dbReference type="EMBL" id="PXA69251.1"/>
    </source>
</evidence>
<gene>
    <name evidence="4" type="ORF">CVS29_01390</name>
</gene>
<dbReference type="InterPro" id="IPR001647">
    <property type="entry name" value="HTH_TetR"/>
</dbReference>
<evidence type="ECO:0000256" key="3">
    <source>
        <dbReference type="ARBA" id="ARBA00023163"/>
    </source>
</evidence>
<dbReference type="SUPFAM" id="SSF48498">
    <property type="entry name" value="Tetracyclin repressor-like, C-terminal domain"/>
    <property type="match status" value="1"/>
</dbReference>
<protein>
    <submittedName>
        <fullName evidence="4">TetR/AcrR family transcriptional regulator</fullName>
    </submittedName>
</protein>
<sequence>MGRPSTREAIIEAARKLFGQRGYSAVTVKDVAALAGYSPAMVMKVMGSKAKLYAAAAPQVPSSDLQPGLEEPLGFSLVRRILLRRQTEEPEPWAMVALLVQDAPDHEAGQRDLRERYVRWIAQRIGDTSPTRYKSQLVVCIVMGLGAGIRVLGLLHPDEMADEVLIQQYGALVQGIIDDPALP</sequence>
<evidence type="ECO:0000313" key="5">
    <source>
        <dbReference type="Proteomes" id="UP000246303"/>
    </source>
</evidence>
<keyword evidence="2" id="KW-0238">DNA-binding</keyword>
<dbReference type="Gene3D" id="1.10.357.10">
    <property type="entry name" value="Tetracycline Repressor, domain 2"/>
    <property type="match status" value="1"/>
</dbReference>
<dbReference type="RefSeq" id="WP_110104538.1">
    <property type="nucleotide sequence ID" value="NZ_JACBZZ010000001.1"/>
</dbReference>
<accession>A0A2V3DVB9</accession>
<keyword evidence="5" id="KW-1185">Reference proteome</keyword>
<comment type="caution">
    <text evidence="4">The sequence shown here is derived from an EMBL/GenBank/DDBJ whole genome shotgun (WGS) entry which is preliminary data.</text>
</comment>
<dbReference type="SUPFAM" id="SSF46689">
    <property type="entry name" value="Homeodomain-like"/>
    <property type="match status" value="1"/>
</dbReference>
<dbReference type="InterPro" id="IPR009057">
    <property type="entry name" value="Homeodomain-like_sf"/>
</dbReference>